<keyword evidence="1" id="KW-0812">Transmembrane</keyword>
<accession>A0A9D5AKC4</accession>
<gene>
    <name evidence="2" type="ORF">KIW84_055761</name>
</gene>
<feature type="transmembrane region" description="Helical" evidence="1">
    <location>
        <begin position="136"/>
        <end position="155"/>
    </location>
</feature>
<reference evidence="2 3" key="1">
    <citation type="journal article" date="2022" name="Nat. Genet.">
        <title>Improved pea reference genome and pan-genome highlight genomic features and evolutionary characteristics.</title>
        <authorList>
            <person name="Yang T."/>
            <person name="Liu R."/>
            <person name="Luo Y."/>
            <person name="Hu S."/>
            <person name="Wang D."/>
            <person name="Wang C."/>
            <person name="Pandey M.K."/>
            <person name="Ge S."/>
            <person name="Xu Q."/>
            <person name="Li N."/>
            <person name="Li G."/>
            <person name="Huang Y."/>
            <person name="Saxena R.K."/>
            <person name="Ji Y."/>
            <person name="Li M."/>
            <person name="Yan X."/>
            <person name="He Y."/>
            <person name="Liu Y."/>
            <person name="Wang X."/>
            <person name="Xiang C."/>
            <person name="Varshney R.K."/>
            <person name="Ding H."/>
            <person name="Gao S."/>
            <person name="Zong X."/>
        </authorList>
    </citation>
    <scope>NUCLEOTIDE SEQUENCE [LARGE SCALE GENOMIC DNA]</scope>
    <source>
        <strain evidence="2 3">cv. Zhongwan 6</strain>
    </source>
</reference>
<dbReference type="Gramene" id="Psat05G0576100-T1">
    <property type="protein sequence ID" value="KAI5410379.1"/>
    <property type="gene ID" value="KIW84_055761"/>
</dbReference>
<comment type="caution">
    <text evidence="2">The sequence shown here is derived from an EMBL/GenBank/DDBJ whole genome shotgun (WGS) entry which is preliminary data.</text>
</comment>
<keyword evidence="1" id="KW-0472">Membrane</keyword>
<feature type="transmembrane region" description="Helical" evidence="1">
    <location>
        <begin position="186"/>
        <end position="211"/>
    </location>
</feature>
<evidence type="ECO:0000256" key="1">
    <source>
        <dbReference type="SAM" id="Phobius"/>
    </source>
</evidence>
<dbReference type="Proteomes" id="UP001058974">
    <property type="component" value="Chromosome 5"/>
</dbReference>
<sequence>MAIIDRTIEAPIIATEFVTAPAAPASGPGAGANEGLRSCAEATAAKTTMKKKVKNFIAAADDAIVKLGNFTEKFKDENSEKLLAKNNPSRLGLSDLPVGLLLRIIPSRIGLTGFHVFLLLGSYIPRSFGFTFRPTFENSFLPMIGLTGLPAFFLLEHNSLSQMYYNTTLKVRSSTFTCRPTFGNSFLLRICLTGLPAFLLLGHNSLSQICYNTSHKVSSSGFTCRPTLENLFLLRIGLTSLHAFLLLGRYIPQGYVFQVYLPTYF</sequence>
<keyword evidence="1" id="KW-1133">Transmembrane helix</keyword>
<organism evidence="2 3">
    <name type="scientific">Pisum sativum</name>
    <name type="common">Garden pea</name>
    <name type="synonym">Lathyrus oleraceus</name>
    <dbReference type="NCBI Taxonomy" id="3888"/>
    <lineage>
        <taxon>Eukaryota</taxon>
        <taxon>Viridiplantae</taxon>
        <taxon>Streptophyta</taxon>
        <taxon>Embryophyta</taxon>
        <taxon>Tracheophyta</taxon>
        <taxon>Spermatophyta</taxon>
        <taxon>Magnoliopsida</taxon>
        <taxon>eudicotyledons</taxon>
        <taxon>Gunneridae</taxon>
        <taxon>Pentapetalae</taxon>
        <taxon>rosids</taxon>
        <taxon>fabids</taxon>
        <taxon>Fabales</taxon>
        <taxon>Fabaceae</taxon>
        <taxon>Papilionoideae</taxon>
        <taxon>50 kb inversion clade</taxon>
        <taxon>NPAAA clade</taxon>
        <taxon>Hologalegina</taxon>
        <taxon>IRL clade</taxon>
        <taxon>Fabeae</taxon>
        <taxon>Lathyrus</taxon>
    </lineage>
</organism>
<dbReference type="EMBL" id="JAMSHJ010000005">
    <property type="protein sequence ID" value="KAI5410379.1"/>
    <property type="molecule type" value="Genomic_DNA"/>
</dbReference>
<evidence type="ECO:0000313" key="3">
    <source>
        <dbReference type="Proteomes" id="UP001058974"/>
    </source>
</evidence>
<keyword evidence="3" id="KW-1185">Reference proteome</keyword>
<name>A0A9D5AKC4_PEA</name>
<feature type="transmembrane region" description="Helical" evidence="1">
    <location>
        <begin position="232"/>
        <end position="251"/>
    </location>
</feature>
<evidence type="ECO:0000313" key="2">
    <source>
        <dbReference type="EMBL" id="KAI5410379.1"/>
    </source>
</evidence>
<dbReference type="AlphaFoldDB" id="A0A9D5AKC4"/>
<proteinExistence type="predicted"/>
<protein>
    <submittedName>
        <fullName evidence="2">Uncharacterized protein</fullName>
    </submittedName>
</protein>